<proteinExistence type="predicted"/>
<dbReference type="CDD" id="cd06225">
    <property type="entry name" value="HAMP"/>
    <property type="match status" value="1"/>
</dbReference>
<evidence type="ECO:0000256" key="8">
    <source>
        <dbReference type="ARBA" id="ARBA00022989"/>
    </source>
</evidence>
<feature type="region of interest" description="Disordered" evidence="11">
    <location>
        <begin position="1"/>
        <end position="40"/>
    </location>
</feature>
<dbReference type="PRINTS" id="PR00344">
    <property type="entry name" value="BCTRLSENSOR"/>
</dbReference>
<dbReference type="GO" id="GO:0016301">
    <property type="term" value="F:kinase activity"/>
    <property type="evidence" value="ECO:0007669"/>
    <property type="project" value="UniProtKB-KW"/>
</dbReference>
<accession>A0ABS4W6C8</accession>
<evidence type="ECO:0000313" key="16">
    <source>
        <dbReference type="Proteomes" id="UP001519295"/>
    </source>
</evidence>
<keyword evidence="16" id="KW-1185">Reference proteome</keyword>
<dbReference type="PROSITE" id="PS50109">
    <property type="entry name" value="HIS_KIN"/>
    <property type="match status" value="1"/>
</dbReference>
<dbReference type="InterPro" id="IPR050428">
    <property type="entry name" value="TCS_sensor_his_kinase"/>
</dbReference>
<keyword evidence="7 15" id="KW-0418">Kinase</keyword>
<evidence type="ECO:0000256" key="1">
    <source>
        <dbReference type="ARBA" id="ARBA00000085"/>
    </source>
</evidence>
<evidence type="ECO:0000256" key="2">
    <source>
        <dbReference type="ARBA" id="ARBA00004236"/>
    </source>
</evidence>
<dbReference type="EMBL" id="JAGINU010000004">
    <property type="protein sequence ID" value="MBP2371765.1"/>
    <property type="molecule type" value="Genomic_DNA"/>
</dbReference>
<reference evidence="15 16" key="1">
    <citation type="submission" date="2021-03" db="EMBL/GenBank/DDBJ databases">
        <title>Sequencing the genomes of 1000 actinobacteria strains.</title>
        <authorList>
            <person name="Klenk H.-P."/>
        </authorList>
    </citation>
    <scope>NUCLEOTIDE SEQUENCE [LARGE SCALE GENOMIC DNA]</scope>
    <source>
        <strain evidence="15 16">DSM 45256</strain>
    </source>
</reference>
<evidence type="ECO:0000259" key="13">
    <source>
        <dbReference type="PROSITE" id="PS50109"/>
    </source>
</evidence>
<feature type="compositionally biased region" description="Polar residues" evidence="11">
    <location>
        <begin position="1"/>
        <end position="16"/>
    </location>
</feature>
<gene>
    <name evidence="15" type="ORF">JOF36_007538</name>
</gene>
<evidence type="ECO:0000259" key="14">
    <source>
        <dbReference type="PROSITE" id="PS50885"/>
    </source>
</evidence>
<dbReference type="InterPro" id="IPR004358">
    <property type="entry name" value="Sig_transdc_His_kin-like_C"/>
</dbReference>
<evidence type="ECO:0000256" key="4">
    <source>
        <dbReference type="ARBA" id="ARBA00022553"/>
    </source>
</evidence>
<protein>
    <recommendedName>
        <fullName evidence="3">histidine kinase</fullName>
        <ecNumber evidence="3">2.7.13.3</ecNumber>
    </recommendedName>
</protein>
<evidence type="ECO:0000256" key="6">
    <source>
        <dbReference type="ARBA" id="ARBA00022692"/>
    </source>
</evidence>
<dbReference type="SUPFAM" id="SSF158472">
    <property type="entry name" value="HAMP domain-like"/>
    <property type="match status" value="1"/>
</dbReference>
<dbReference type="SUPFAM" id="SSF55874">
    <property type="entry name" value="ATPase domain of HSP90 chaperone/DNA topoisomerase II/histidine kinase"/>
    <property type="match status" value="1"/>
</dbReference>
<sequence length="401" mass="42974">MTPTRASVPSMSTSATCGRRSTAPSVSARSRPCAAPDTDSAKTGAAMRRLASLPIRWRLTIVFAVVMGLVLLGAGTATVLEFRDAVNEGDLTGILRQHADAIVADLISELLIVLPVVLLVTVIAAYTLSGAALRPVEAMRRQAEGIDADHDTHRLPVPNTGDEIARLGHTLNAMLTRLHTALVRERQFIADASHELRTPLSLLTTELELALRRPRSHDELTTALRSALTETQRLTRLAEDLLALSRADRQHATPPSTAVELAPVLQAIAERFGPALHADHRRITVDAPTELAALVHAADLDRALANLVDNALRHAAGDIHLTATPTDGRADIHVLDHGPGFPHEFLPHAFDRFTRPDTARTHPGTGLGLAITAALITANDGHTHATNHATGADIRISLPMR</sequence>
<evidence type="ECO:0000256" key="12">
    <source>
        <dbReference type="SAM" id="Phobius"/>
    </source>
</evidence>
<comment type="catalytic activity">
    <reaction evidence="1">
        <text>ATP + protein L-histidine = ADP + protein N-phospho-L-histidine.</text>
        <dbReference type="EC" id="2.7.13.3"/>
    </reaction>
</comment>
<dbReference type="CDD" id="cd00082">
    <property type="entry name" value="HisKA"/>
    <property type="match status" value="1"/>
</dbReference>
<dbReference type="SMART" id="SM00387">
    <property type="entry name" value="HATPase_c"/>
    <property type="match status" value="1"/>
</dbReference>
<keyword evidence="10 12" id="KW-0472">Membrane</keyword>
<dbReference type="InterPro" id="IPR003594">
    <property type="entry name" value="HATPase_dom"/>
</dbReference>
<dbReference type="Gene3D" id="3.30.565.10">
    <property type="entry name" value="Histidine kinase-like ATPase, C-terminal domain"/>
    <property type="match status" value="1"/>
</dbReference>
<dbReference type="Pfam" id="PF00672">
    <property type="entry name" value="HAMP"/>
    <property type="match status" value="1"/>
</dbReference>
<dbReference type="EC" id="2.7.13.3" evidence="3"/>
<keyword evidence="9" id="KW-0902">Two-component regulatory system</keyword>
<dbReference type="SUPFAM" id="SSF47384">
    <property type="entry name" value="Homodimeric domain of signal transducing histidine kinase"/>
    <property type="match status" value="1"/>
</dbReference>
<keyword evidence="6 12" id="KW-0812">Transmembrane</keyword>
<evidence type="ECO:0000256" key="10">
    <source>
        <dbReference type="ARBA" id="ARBA00023136"/>
    </source>
</evidence>
<dbReference type="InterPro" id="IPR036097">
    <property type="entry name" value="HisK_dim/P_sf"/>
</dbReference>
<feature type="domain" description="Histidine kinase" evidence="13">
    <location>
        <begin position="191"/>
        <end position="401"/>
    </location>
</feature>
<dbReference type="Gene3D" id="1.10.287.130">
    <property type="match status" value="1"/>
</dbReference>
<keyword evidence="4" id="KW-0597">Phosphoprotein</keyword>
<dbReference type="SMART" id="SM00304">
    <property type="entry name" value="HAMP"/>
    <property type="match status" value="1"/>
</dbReference>
<dbReference type="PANTHER" id="PTHR45436:SF5">
    <property type="entry name" value="SENSOR HISTIDINE KINASE TRCS"/>
    <property type="match status" value="1"/>
</dbReference>
<dbReference type="InterPro" id="IPR005467">
    <property type="entry name" value="His_kinase_dom"/>
</dbReference>
<organism evidence="15 16">
    <name type="scientific">Pseudonocardia parietis</name>
    <dbReference type="NCBI Taxonomy" id="570936"/>
    <lineage>
        <taxon>Bacteria</taxon>
        <taxon>Bacillati</taxon>
        <taxon>Actinomycetota</taxon>
        <taxon>Actinomycetes</taxon>
        <taxon>Pseudonocardiales</taxon>
        <taxon>Pseudonocardiaceae</taxon>
        <taxon>Pseudonocardia</taxon>
    </lineage>
</organism>
<evidence type="ECO:0000256" key="9">
    <source>
        <dbReference type="ARBA" id="ARBA00023012"/>
    </source>
</evidence>
<feature type="transmembrane region" description="Helical" evidence="12">
    <location>
        <begin position="57"/>
        <end position="80"/>
    </location>
</feature>
<dbReference type="Gene3D" id="6.10.340.10">
    <property type="match status" value="1"/>
</dbReference>
<dbReference type="InterPro" id="IPR003660">
    <property type="entry name" value="HAMP_dom"/>
</dbReference>
<dbReference type="Pfam" id="PF02518">
    <property type="entry name" value="HATPase_c"/>
    <property type="match status" value="1"/>
</dbReference>
<comment type="subcellular location">
    <subcellularLocation>
        <location evidence="2">Cell membrane</location>
    </subcellularLocation>
</comment>
<dbReference type="InterPro" id="IPR003661">
    <property type="entry name" value="HisK_dim/P_dom"/>
</dbReference>
<feature type="domain" description="HAMP" evidence="14">
    <location>
        <begin position="130"/>
        <end position="183"/>
    </location>
</feature>
<dbReference type="PROSITE" id="PS50885">
    <property type="entry name" value="HAMP"/>
    <property type="match status" value="1"/>
</dbReference>
<evidence type="ECO:0000313" key="15">
    <source>
        <dbReference type="EMBL" id="MBP2371765.1"/>
    </source>
</evidence>
<evidence type="ECO:0000256" key="7">
    <source>
        <dbReference type="ARBA" id="ARBA00022777"/>
    </source>
</evidence>
<dbReference type="Pfam" id="PF00512">
    <property type="entry name" value="HisKA"/>
    <property type="match status" value="1"/>
</dbReference>
<keyword evidence="8 12" id="KW-1133">Transmembrane helix</keyword>
<dbReference type="CDD" id="cd00075">
    <property type="entry name" value="HATPase"/>
    <property type="match status" value="1"/>
</dbReference>
<comment type="caution">
    <text evidence="15">The sequence shown here is derived from an EMBL/GenBank/DDBJ whole genome shotgun (WGS) entry which is preliminary data.</text>
</comment>
<feature type="transmembrane region" description="Helical" evidence="12">
    <location>
        <begin position="110"/>
        <end position="133"/>
    </location>
</feature>
<evidence type="ECO:0000256" key="5">
    <source>
        <dbReference type="ARBA" id="ARBA00022679"/>
    </source>
</evidence>
<dbReference type="PANTHER" id="PTHR45436">
    <property type="entry name" value="SENSOR HISTIDINE KINASE YKOH"/>
    <property type="match status" value="1"/>
</dbReference>
<name>A0ABS4W6C8_9PSEU</name>
<dbReference type="InterPro" id="IPR036890">
    <property type="entry name" value="HATPase_C_sf"/>
</dbReference>
<dbReference type="SMART" id="SM00388">
    <property type="entry name" value="HisKA"/>
    <property type="match status" value="1"/>
</dbReference>
<evidence type="ECO:0000256" key="11">
    <source>
        <dbReference type="SAM" id="MobiDB-lite"/>
    </source>
</evidence>
<keyword evidence="5" id="KW-0808">Transferase</keyword>
<evidence type="ECO:0000256" key="3">
    <source>
        <dbReference type="ARBA" id="ARBA00012438"/>
    </source>
</evidence>
<dbReference type="Proteomes" id="UP001519295">
    <property type="component" value="Unassembled WGS sequence"/>
</dbReference>